<dbReference type="VEuPathDB" id="FungiDB:I7I51_01124"/>
<proteinExistence type="predicted"/>
<protein>
    <submittedName>
        <fullName evidence="1">Uncharacterized protein</fullName>
    </submittedName>
</protein>
<gene>
    <name evidence="1" type="ORF">I7I51_01124</name>
</gene>
<dbReference type="Proteomes" id="UP000663671">
    <property type="component" value="Chromosome 1"/>
</dbReference>
<dbReference type="EMBL" id="CP069114">
    <property type="protein sequence ID" value="QSS64062.1"/>
    <property type="molecule type" value="Genomic_DNA"/>
</dbReference>
<reference evidence="1" key="1">
    <citation type="submission" date="2021-01" db="EMBL/GenBank/DDBJ databases">
        <title>Chromosome-level genome assembly of a human fungal pathogen reveals clustering of transcriptionally co-regulated genes.</title>
        <authorList>
            <person name="Voorhies M."/>
            <person name="Cohen S."/>
            <person name="Shea T.P."/>
            <person name="Petrus S."/>
            <person name="Munoz J.F."/>
            <person name="Poplawski S."/>
            <person name="Goldman W.E."/>
            <person name="Michael T."/>
            <person name="Cuomo C.A."/>
            <person name="Sil A."/>
            <person name="Beyhan S."/>
        </authorList>
    </citation>
    <scope>NUCLEOTIDE SEQUENCE</scope>
    <source>
        <strain evidence="1">WU24</strain>
    </source>
</reference>
<dbReference type="AlphaFoldDB" id="A0A8A1MHL6"/>
<name>A0A8A1MHL6_AJECA</name>
<evidence type="ECO:0000313" key="2">
    <source>
        <dbReference type="Proteomes" id="UP000663671"/>
    </source>
</evidence>
<evidence type="ECO:0000313" key="1">
    <source>
        <dbReference type="EMBL" id="QSS64062.1"/>
    </source>
</evidence>
<accession>A0A8A1MHL6</accession>
<sequence length="125" mass="14229">MDIGKQFSKNEDFHFGEPVYSAKPIDMTTDGHGSEYLVHWSSNNRWDINGMSLMKWNALSEGKHVGNIHFFRLQGSNEVVQQIGRNTAARCSLDIIRANQSCKVDEAQGNGYHPHKRRGISFQSY</sequence>
<organism evidence="1 2">
    <name type="scientific">Ajellomyces capsulatus</name>
    <name type="common">Darling's disease fungus</name>
    <name type="synonym">Histoplasma capsulatum</name>
    <dbReference type="NCBI Taxonomy" id="5037"/>
    <lineage>
        <taxon>Eukaryota</taxon>
        <taxon>Fungi</taxon>
        <taxon>Dikarya</taxon>
        <taxon>Ascomycota</taxon>
        <taxon>Pezizomycotina</taxon>
        <taxon>Eurotiomycetes</taxon>
        <taxon>Eurotiomycetidae</taxon>
        <taxon>Onygenales</taxon>
        <taxon>Ajellomycetaceae</taxon>
        <taxon>Histoplasma</taxon>
    </lineage>
</organism>